<organism evidence="9 10">
    <name type="scientific">Bugula neritina</name>
    <name type="common">Brown bryozoan</name>
    <name type="synonym">Sertularia neritina</name>
    <dbReference type="NCBI Taxonomy" id="10212"/>
    <lineage>
        <taxon>Eukaryota</taxon>
        <taxon>Metazoa</taxon>
        <taxon>Spiralia</taxon>
        <taxon>Lophotrochozoa</taxon>
        <taxon>Bryozoa</taxon>
        <taxon>Gymnolaemata</taxon>
        <taxon>Cheilostomatida</taxon>
        <taxon>Flustrina</taxon>
        <taxon>Buguloidea</taxon>
        <taxon>Bugulidae</taxon>
        <taxon>Bugula</taxon>
    </lineage>
</organism>
<keyword evidence="4" id="KW-0539">Nucleus</keyword>
<comment type="caution">
    <text evidence="9">The sequence shown here is derived from an EMBL/GenBank/DDBJ whole genome shotgun (WGS) entry which is preliminary data.</text>
</comment>
<evidence type="ECO:0000313" key="9">
    <source>
        <dbReference type="EMBL" id="KAF6035006.1"/>
    </source>
</evidence>
<dbReference type="Gene3D" id="1.10.20.10">
    <property type="entry name" value="Histone, subunit A"/>
    <property type="match status" value="1"/>
</dbReference>
<evidence type="ECO:0000256" key="1">
    <source>
        <dbReference type="ARBA" id="ARBA00004123"/>
    </source>
</evidence>
<evidence type="ECO:0000256" key="4">
    <source>
        <dbReference type="ARBA" id="ARBA00023242"/>
    </source>
</evidence>
<dbReference type="Proteomes" id="UP000593567">
    <property type="component" value="Unassembled WGS sequence"/>
</dbReference>
<comment type="subcellular location">
    <subcellularLocation>
        <location evidence="1">Nucleus</location>
    </subcellularLocation>
</comment>
<dbReference type="InterPro" id="IPR009072">
    <property type="entry name" value="Histone-fold"/>
</dbReference>
<dbReference type="Pfam" id="PF00808">
    <property type="entry name" value="CBFD_NFYB_HMF"/>
    <property type="match status" value="1"/>
</dbReference>
<keyword evidence="10" id="KW-1185">Reference proteome</keyword>
<dbReference type="FunFam" id="1.10.20.10:FF:000019">
    <property type="entry name" value="Negative cofactor 2 beta"/>
    <property type="match status" value="1"/>
</dbReference>
<comment type="similarity">
    <text evidence="2">Belongs to the NC2 beta/DR1 family.</text>
</comment>
<dbReference type="GO" id="GO:0017054">
    <property type="term" value="C:negative cofactor 2 complex"/>
    <property type="evidence" value="ECO:0007669"/>
    <property type="project" value="InterPro"/>
</dbReference>
<evidence type="ECO:0000256" key="6">
    <source>
        <dbReference type="ARBA" id="ARBA00032651"/>
    </source>
</evidence>
<evidence type="ECO:0000256" key="2">
    <source>
        <dbReference type="ARBA" id="ARBA00009245"/>
    </source>
</evidence>
<accession>A0A7J7KBS7</accession>
<dbReference type="PANTHER" id="PTHR46138">
    <property type="entry name" value="PROTEIN DR1"/>
    <property type="match status" value="1"/>
</dbReference>
<dbReference type="CDD" id="cd22905">
    <property type="entry name" value="HFD_Dr1"/>
    <property type="match status" value="1"/>
</dbReference>
<evidence type="ECO:0000256" key="5">
    <source>
        <dbReference type="ARBA" id="ARBA00030451"/>
    </source>
</evidence>
<dbReference type="InterPro" id="IPR003958">
    <property type="entry name" value="CBFA_NFYB_domain"/>
</dbReference>
<dbReference type="OrthoDB" id="601405at2759"/>
<dbReference type="EMBL" id="VXIV02000952">
    <property type="protein sequence ID" value="KAF6035006.1"/>
    <property type="molecule type" value="Genomic_DNA"/>
</dbReference>
<sequence length="478" mass="53913">MIACESITACCRFLDVRRVMTEKSGTTSTAAADDDELSVPRSSVNKIIRELAPLMRVSNDTRELIVNCCNEFIHLLASEANDVCNHQTKKTIAPEHVLIALENLGFKSYLADVKDCIEEAKEVALKKRRQSTKLESLGIPEEELLRQQQELFAKEMYKVDTPALLKRSGIRKEAPFALEQAKRFNSWKVRKDLVEVDKVQRKVAERRQTALEASKREEEMLSFPAIKRSQSVALSTERRIEPKAGLKTPILPPGPQISKARTSPKSEVGRSLPASLSAHRYKEIKKDLLEAAEQYMQTTPKPDRRVIDRALSVSNKNYREDLSALHTDLPDTKAEAEKWLEQATPEGERHKVLKHAPLTIQSRREERENREASSLLDSFHQRLGKPDQSTRVGTISQITPPSGGLTMSGLITLSPRKSSLCTSPYTQTGAHKLFMHLGGWLPSQPIRFIEQKLTLFLDVNVYLFCVAILSSNKICSKY</sequence>
<dbReference type="PANTHER" id="PTHR46138:SF1">
    <property type="entry name" value="PROTEIN DR1"/>
    <property type="match status" value="1"/>
</dbReference>
<evidence type="ECO:0000256" key="7">
    <source>
        <dbReference type="SAM" id="MobiDB-lite"/>
    </source>
</evidence>
<dbReference type="GO" id="GO:0017025">
    <property type="term" value="F:TBP-class protein binding"/>
    <property type="evidence" value="ECO:0007669"/>
    <property type="project" value="TreeGrafter"/>
</dbReference>
<dbReference type="SUPFAM" id="SSF47113">
    <property type="entry name" value="Histone-fold"/>
    <property type="match status" value="1"/>
</dbReference>
<dbReference type="AlphaFoldDB" id="A0A7J7KBS7"/>
<reference evidence="9" key="1">
    <citation type="submission" date="2020-06" db="EMBL/GenBank/DDBJ databases">
        <title>Draft genome of Bugula neritina, a colonial animal packing powerful symbionts and potential medicines.</title>
        <authorList>
            <person name="Rayko M."/>
        </authorList>
    </citation>
    <scope>NUCLEOTIDE SEQUENCE [LARGE SCALE GENOMIC DNA]</scope>
    <source>
        <strain evidence="9">Kwan_BN1</strain>
    </source>
</reference>
<feature type="domain" description="Transcription factor CBF/NF-Y/archaeal histone" evidence="8">
    <location>
        <begin position="38"/>
        <end position="101"/>
    </location>
</feature>
<name>A0A7J7KBS7_BUGNE</name>
<feature type="region of interest" description="Disordered" evidence="7">
    <location>
        <begin position="245"/>
        <end position="272"/>
    </location>
</feature>
<protein>
    <recommendedName>
        <fullName evidence="3">Protein Dr1</fullName>
    </recommendedName>
    <alternativeName>
        <fullName evidence="6">Down-regulator of transcription 1</fullName>
    </alternativeName>
    <alternativeName>
        <fullName evidence="5">Negative cofactor 2-beta</fullName>
    </alternativeName>
</protein>
<dbReference type="InterPro" id="IPR042225">
    <property type="entry name" value="Ncb2"/>
</dbReference>
<proteinExistence type="inferred from homology"/>
<dbReference type="GO" id="GO:0046982">
    <property type="term" value="F:protein heterodimerization activity"/>
    <property type="evidence" value="ECO:0007669"/>
    <property type="project" value="InterPro"/>
</dbReference>
<dbReference type="GO" id="GO:0051123">
    <property type="term" value="P:RNA polymerase II preinitiation complex assembly"/>
    <property type="evidence" value="ECO:0007669"/>
    <property type="project" value="TreeGrafter"/>
</dbReference>
<dbReference type="GO" id="GO:0000122">
    <property type="term" value="P:negative regulation of transcription by RNA polymerase II"/>
    <property type="evidence" value="ECO:0007669"/>
    <property type="project" value="InterPro"/>
</dbReference>
<dbReference type="GO" id="GO:0016251">
    <property type="term" value="F:RNA polymerase II general transcription initiation factor activity"/>
    <property type="evidence" value="ECO:0007669"/>
    <property type="project" value="TreeGrafter"/>
</dbReference>
<evidence type="ECO:0000313" key="10">
    <source>
        <dbReference type="Proteomes" id="UP000593567"/>
    </source>
</evidence>
<gene>
    <name evidence="9" type="ORF">EB796_006681</name>
</gene>
<evidence type="ECO:0000259" key="8">
    <source>
        <dbReference type="Pfam" id="PF00808"/>
    </source>
</evidence>
<evidence type="ECO:0000256" key="3">
    <source>
        <dbReference type="ARBA" id="ARBA00018742"/>
    </source>
</evidence>